<dbReference type="AlphaFoldDB" id="A0A6B8RHA1"/>
<accession>A0A6B8RHA1</accession>
<protein>
    <submittedName>
        <fullName evidence="1">Uncharacterized protein</fullName>
    </submittedName>
</protein>
<keyword evidence="2" id="KW-1185">Reference proteome</keyword>
<dbReference type="RefSeq" id="WP_155699990.1">
    <property type="nucleotide sequence ID" value="NZ_CP034235.1"/>
</dbReference>
<sequence length="61" mass="7068">MIRKACKLDSDFQRSIVFRRKIEVWTNGKLEAVGFLEGFSEDSVSLDGGHYLREGSEFWLI</sequence>
<evidence type="ECO:0000313" key="1">
    <source>
        <dbReference type="EMBL" id="QGQ94975.1"/>
    </source>
</evidence>
<dbReference type="EMBL" id="CP034235">
    <property type="protein sequence ID" value="QGQ94975.1"/>
    <property type="molecule type" value="Genomic_DNA"/>
</dbReference>
<name>A0A6B8RHA1_9BACL</name>
<reference evidence="2" key="1">
    <citation type="submission" date="2018-11" db="EMBL/GenBank/DDBJ databases">
        <title>Complete genome sequence of Paenibacillus sp. ML311-T8.</title>
        <authorList>
            <person name="Nam Y.-D."/>
            <person name="Kang J."/>
            <person name="Chung W.-H."/>
            <person name="Park Y.S."/>
        </authorList>
    </citation>
    <scope>NUCLEOTIDE SEQUENCE [LARGE SCALE GENOMIC DNA]</scope>
    <source>
        <strain evidence="2">ML311-T8</strain>
    </source>
</reference>
<dbReference type="KEGG" id="ppsc:EHS13_08810"/>
<dbReference type="Proteomes" id="UP000426246">
    <property type="component" value="Chromosome"/>
</dbReference>
<dbReference type="OrthoDB" id="2634383at2"/>
<proteinExistence type="predicted"/>
<organism evidence="1 2">
    <name type="scientific">Paenibacillus psychroresistens</name>
    <dbReference type="NCBI Taxonomy" id="1778678"/>
    <lineage>
        <taxon>Bacteria</taxon>
        <taxon>Bacillati</taxon>
        <taxon>Bacillota</taxon>
        <taxon>Bacilli</taxon>
        <taxon>Bacillales</taxon>
        <taxon>Paenibacillaceae</taxon>
        <taxon>Paenibacillus</taxon>
    </lineage>
</organism>
<gene>
    <name evidence="1" type="ORF">EHS13_08810</name>
</gene>
<evidence type="ECO:0000313" key="2">
    <source>
        <dbReference type="Proteomes" id="UP000426246"/>
    </source>
</evidence>